<organism evidence="2 3">
    <name type="scientific">Agrobacterium larrymoorei</name>
    <dbReference type="NCBI Taxonomy" id="160699"/>
    <lineage>
        <taxon>Bacteria</taxon>
        <taxon>Pseudomonadati</taxon>
        <taxon>Pseudomonadota</taxon>
        <taxon>Alphaproteobacteria</taxon>
        <taxon>Hyphomicrobiales</taxon>
        <taxon>Rhizobiaceae</taxon>
        <taxon>Rhizobium/Agrobacterium group</taxon>
        <taxon>Agrobacterium</taxon>
    </lineage>
</organism>
<dbReference type="EMBL" id="JAUTBL010000002">
    <property type="protein sequence ID" value="MDQ1186170.1"/>
    <property type="molecule type" value="Genomic_DNA"/>
</dbReference>
<proteinExistence type="predicted"/>
<accession>A0ABU0UMH3</accession>
<feature type="region of interest" description="Disordered" evidence="1">
    <location>
        <begin position="14"/>
        <end position="42"/>
    </location>
</feature>
<comment type="caution">
    <text evidence="2">The sequence shown here is derived from an EMBL/GenBank/DDBJ whole genome shotgun (WGS) entry which is preliminary data.</text>
</comment>
<protein>
    <submittedName>
        <fullName evidence="2">Uncharacterized protein</fullName>
    </submittedName>
</protein>
<reference evidence="2 3" key="1">
    <citation type="submission" date="2023-07" db="EMBL/GenBank/DDBJ databases">
        <title>Functional and genomic diversity of the sorghum phyllosphere microbiome.</title>
        <authorList>
            <person name="Shade A."/>
        </authorList>
    </citation>
    <scope>NUCLEOTIDE SEQUENCE [LARGE SCALE GENOMIC DNA]</scope>
    <source>
        <strain evidence="2 3">SORGH_AS_1126</strain>
    </source>
</reference>
<evidence type="ECO:0000313" key="2">
    <source>
        <dbReference type="EMBL" id="MDQ1186170.1"/>
    </source>
</evidence>
<sequence length="138" mass="16190">MSRNFKAISSANFFVSSPSGQKPDDMARDNEEGHDHRQQPTKTRIRVRVAVSANNASAERLFVGLFAHQDLLFRFVTTRFPNPVYGPRLRYTHRGFEIRWVDRPVVSPYMDAKRRSSKVPTRYVAREDRLVIRDWLIR</sequence>
<name>A0ABU0UMH3_9HYPH</name>
<feature type="compositionally biased region" description="Basic and acidic residues" evidence="1">
    <location>
        <begin position="22"/>
        <end position="38"/>
    </location>
</feature>
<evidence type="ECO:0000256" key="1">
    <source>
        <dbReference type="SAM" id="MobiDB-lite"/>
    </source>
</evidence>
<keyword evidence="3" id="KW-1185">Reference proteome</keyword>
<dbReference type="Proteomes" id="UP001224781">
    <property type="component" value="Unassembled WGS sequence"/>
</dbReference>
<evidence type="ECO:0000313" key="3">
    <source>
        <dbReference type="Proteomes" id="UP001224781"/>
    </source>
</evidence>
<gene>
    <name evidence="2" type="ORF">QE408_003313</name>
</gene>